<feature type="domain" description="RRM" evidence="9">
    <location>
        <begin position="353"/>
        <end position="425"/>
    </location>
</feature>
<evidence type="ECO:0000256" key="3">
    <source>
        <dbReference type="ARBA" id="ARBA00022833"/>
    </source>
</evidence>
<sequence>MLFDEAHTDDLKAWLTSELGPICDADPEVLADYVLALLKHEGPEAELQTLLTEQLEDFLAAETKPFVAKAFQVIAVKAYLPTSESHHDDAAADPSNDTHILASTTDAAADTSSASRKRRADRDDDASHDSTRSPPRQTRRLQDNTSTPGSDDSRAGRARERDSRERAANATGTDANGSQNQGGRRPKQLCRDYHNKGFCPRGASCKFEHSADVQPDNTNARNHPQQHQQPPFHMMGPGGPNGMHGPPMMFPPFGVPPQGWHPSVGPAPGMSPNNAGPGAPQSMNGDAQNLANRMGGQLPPPQEPDAVPFANHQGGPFNGGMGPGGRGAAVSGRGRGRGGGPPGTFQSSRRSNTTLVIENVPADSLDLIKVNEYFKKFGTITNISIDKPGSKALVSYSQPSEAKAAHESPDVIFGNRFVKVYFQRLDEVAGGSAAGPSPTPRPPPSAAPTPRSNFVPGKTSNVYHARPPVAGGSNPGGVAAAVGGMSEERKKLLDDQRTKQATLDAQLAEQKSLLAKFGDKDLTAEDKKQTMAQLRKLGDEIKASTEAVKAAVEALQAAPKESPSTSAGADAGNWKAEKEKREKEQLDRELDLHAQGSSPSTTEELKKKLESLKAEAASLGIDGAAPAAAGGSYGFNSRVRGRGGYMLRGRGGYAPYARGGAAGANRVFRIDNRTTKLKIDDLLPGVDAEKVKQHFAGFGELESFDAANATVVFKARTSAEQALRGGVEIPDVGAVKLSWIQSPPAATAATAATATAAAAAAAAARETGSNDGGEQSAATAAGGDEEYEEDRDSSWKR</sequence>
<dbReference type="GO" id="GO:0008270">
    <property type="term" value="F:zinc ion binding"/>
    <property type="evidence" value="ECO:0007669"/>
    <property type="project" value="UniProtKB-KW"/>
</dbReference>
<dbReference type="AlphaFoldDB" id="A0A127ZHQ9"/>
<name>A0A127ZHQ9_9BASI</name>
<evidence type="ECO:0000313" key="11">
    <source>
        <dbReference type="EMBL" id="CDU25585.1"/>
    </source>
</evidence>
<gene>
    <name evidence="11" type="ORF">SPSC_05478</name>
</gene>
<dbReference type="InterPro" id="IPR000504">
    <property type="entry name" value="RRM_dom"/>
</dbReference>
<accession>A0A127ZHQ9</accession>
<dbReference type="InterPro" id="IPR045137">
    <property type="entry name" value="RBM26/27"/>
</dbReference>
<evidence type="ECO:0000259" key="10">
    <source>
        <dbReference type="PROSITE" id="PS50103"/>
    </source>
</evidence>
<feature type="domain" description="C3H1-type" evidence="10">
    <location>
        <begin position="184"/>
        <end position="212"/>
    </location>
</feature>
<dbReference type="InterPro" id="IPR002483">
    <property type="entry name" value="PWI_dom"/>
</dbReference>
<dbReference type="SMART" id="SM00360">
    <property type="entry name" value="RRM"/>
    <property type="match status" value="2"/>
</dbReference>
<dbReference type="OrthoDB" id="443401at2759"/>
<dbReference type="InterPro" id="IPR036855">
    <property type="entry name" value="Znf_CCCH_sf"/>
</dbReference>
<feature type="compositionally biased region" description="Basic and acidic residues" evidence="8">
    <location>
        <begin position="120"/>
        <end position="131"/>
    </location>
</feature>
<dbReference type="GO" id="GO:0003723">
    <property type="term" value="F:RNA binding"/>
    <property type="evidence" value="ECO:0007669"/>
    <property type="project" value="UniProtKB-UniRule"/>
</dbReference>
<keyword evidence="2 7" id="KW-0863">Zinc-finger</keyword>
<dbReference type="Gene3D" id="3.30.70.330">
    <property type="match status" value="1"/>
</dbReference>
<evidence type="ECO:0000256" key="4">
    <source>
        <dbReference type="ARBA" id="ARBA00022884"/>
    </source>
</evidence>
<dbReference type="SUPFAM" id="SSF54928">
    <property type="entry name" value="RNA-binding domain, RBD"/>
    <property type="match status" value="2"/>
</dbReference>
<dbReference type="Gene3D" id="1.20.1390.10">
    <property type="entry name" value="PWI domain"/>
    <property type="match status" value="1"/>
</dbReference>
<feature type="region of interest" description="Disordered" evidence="8">
    <location>
        <begin position="259"/>
        <end position="297"/>
    </location>
</feature>
<feature type="region of interest" description="Disordered" evidence="8">
    <location>
        <begin position="104"/>
        <end position="189"/>
    </location>
</feature>
<evidence type="ECO:0000256" key="6">
    <source>
        <dbReference type="PROSITE-ProRule" id="PRU00176"/>
    </source>
</evidence>
<dbReference type="SUPFAM" id="SSF90229">
    <property type="entry name" value="CCCH zinc finger"/>
    <property type="match status" value="1"/>
</dbReference>
<feature type="region of interest" description="Disordered" evidence="8">
    <location>
        <begin position="430"/>
        <end position="478"/>
    </location>
</feature>
<dbReference type="Pfam" id="PF01480">
    <property type="entry name" value="PWI"/>
    <property type="match status" value="1"/>
</dbReference>
<reference evidence="11" key="1">
    <citation type="submission" date="2014-06" db="EMBL/GenBank/DDBJ databases">
        <authorList>
            <person name="Ju J."/>
            <person name="Zhang J."/>
        </authorList>
    </citation>
    <scope>NUCLEOTIDE SEQUENCE</scope>
    <source>
        <strain evidence="11">SscI8</strain>
    </source>
</reference>
<feature type="compositionally biased region" description="Low complexity" evidence="8">
    <location>
        <begin position="104"/>
        <end position="114"/>
    </location>
</feature>
<dbReference type="InterPro" id="IPR035979">
    <property type="entry name" value="RBD_domain_sf"/>
</dbReference>
<dbReference type="Pfam" id="PF00642">
    <property type="entry name" value="zf-CCCH"/>
    <property type="match status" value="1"/>
</dbReference>
<evidence type="ECO:0000256" key="1">
    <source>
        <dbReference type="ARBA" id="ARBA00022723"/>
    </source>
</evidence>
<organism evidence="11">
    <name type="scientific">Sporisorium scitamineum</name>
    <dbReference type="NCBI Taxonomy" id="49012"/>
    <lineage>
        <taxon>Eukaryota</taxon>
        <taxon>Fungi</taxon>
        <taxon>Dikarya</taxon>
        <taxon>Basidiomycota</taxon>
        <taxon>Ustilaginomycotina</taxon>
        <taxon>Ustilaginomycetes</taxon>
        <taxon>Ustilaginales</taxon>
        <taxon>Ustilaginaceae</taxon>
        <taxon>Sporisorium</taxon>
    </lineage>
</organism>
<dbReference type="PROSITE" id="PS50102">
    <property type="entry name" value="RRM"/>
    <property type="match status" value="1"/>
</dbReference>
<dbReference type="SMART" id="SM00356">
    <property type="entry name" value="ZnF_C3H1"/>
    <property type="match status" value="1"/>
</dbReference>
<feature type="compositionally biased region" description="Basic and acidic residues" evidence="8">
    <location>
        <begin position="575"/>
        <end position="592"/>
    </location>
</feature>
<protein>
    <submittedName>
        <fullName evidence="11">Uncharacterized protein</fullName>
    </submittedName>
</protein>
<feature type="region of interest" description="Disordered" evidence="8">
    <location>
        <begin position="758"/>
        <end position="797"/>
    </location>
</feature>
<dbReference type="Gene3D" id="4.10.1000.10">
    <property type="entry name" value="Zinc finger, CCCH-type"/>
    <property type="match status" value="1"/>
</dbReference>
<dbReference type="CDD" id="cd12257">
    <property type="entry name" value="RRM1_RBM26_like"/>
    <property type="match status" value="1"/>
</dbReference>
<feature type="compositionally biased region" description="Polar residues" evidence="8">
    <location>
        <begin position="281"/>
        <end position="291"/>
    </location>
</feature>
<dbReference type="PROSITE" id="PS50103">
    <property type="entry name" value="ZF_C3H1"/>
    <property type="match status" value="1"/>
</dbReference>
<feature type="zinc finger region" description="C3H1-type" evidence="7">
    <location>
        <begin position="184"/>
        <end position="212"/>
    </location>
</feature>
<keyword evidence="3 7" id="KW-0862">Zinc</keyword>
<feature type="compositionally biased region" description="Low complexity" evidence="8">
    <location>
        <begin position="223"/>
        <end position="235"/>
    </location>
</feature>
<dbReference type="InterPro" id="IPR012677">
    <property type="entry name" value="Nucleotide-bd_a/b_plait_sf"/>
</dbReference>
<dbReference type="EMBL" id="LK056686">
    <property type="protein sequence ID" value="CDU25585.1"/>
    <property type="molecule type" value="Genomic_DNA"/>
</dbReference>
<keyword evidence="4 6" id="KW-0694">RNA-binding</keyword>
<dbReference type="PANTHER" id="PTHR14398:SF0">
    <property type="entry name" value="ZINC FINGER PROTEIN SWM"/>
    <property type="match status" value="1"/>
</dbReference>
<dbReference type="PANTHER" id="PTHR14398">
    <property type="entry name" value="RNA RECOGNITION RRM/RNP DOMAIN"/>
    <property type="match status" value="1"/>
</dbReference>
<feature type="compositionally biased region" description="Basic and acidic residues" evidence="8">
    <location>
        <begin position="151"/>
        <end position="167"/>
    </location>
</feature>
<evidence type="ECO:0000259" key="9">
    <source>
        <dbReference type="PROSITE" id="PS50102"/>
    </source>
</evidence>
<dbReference type="GO" id="GO:0005634">
    <property type="term" value="C:nucleus"/>
    <property type="evidence" value="ECO:0007669"/>
    <property type="project" value="TreeGrafter"/>
</dbReference>
<feature type="region of interest" description="Disordered" evidence="8">
    <location>
        <begin position="212"/>
        <end position="246"/>
    </location>
</feature>
<feature type="region of interest" description="Disordered" evidence="8">
    <location>
        <begin position="554"/>
        <end position="607"/>
    </location>
</feature>
<dbReference type="FunFam" id="3.30.70.330:FF:000844">
    <property type="entry name" value="Proteins containing the RNA recognition motif"/>
    <property type="match status" value="1"/>
</dbReference>
<comment type="function">
    <text evidence="5">May be involved in the turnover of nuclear polyadenylated (pA+) RNA.</text>
</comment>
<feature type="compositionally biased region" description="Pro residues" evidence="8">
    <location>
        <begin position="437"/>
        <end position="447"/>
    </location>
</feature>
<feature type="compositionally biased region" description="Polar residues" evidence="8">
    <location>
        <begin position="170"/>
        <end position="182"/>
    </location>
</feature>
<keyword evidence="1 7" id="KW-0479">Metal-binding</keyword>
<evidence type="ECO:0000256" key="2">
    <source>
        <dbReference type="ARBA" id="ARBA00022771"/>
    </source>
</evidence>
<proteinExistence type="predicted"/>
<evidence type="ECO:0000256" key="7">
    <source>
        <dbReference type="PROSITE-ProRule" id="PRU00723"/>
    </source>
</evidence>
<feature type="compositionally biased region" description="Polar residues" evidence="8">
    <location>
        <begin position="767"/>
        <end position="778"/>
    </location>
</feature>
<evidence type="ECO:0000256" key="5">
    <source>
        <dbReference type="ARBA" id="ARBA00043866"/>
    </source>
</evidence>
<evidence type="ECO:0000256" key="8">
    <source>
        <dbReference type="SAM" id="MobiDB-lite"/>
    </source>
</evidence>
<dbReference type="InterPro" id="IPR000571">
    <property type="entry name" value="Znf_CCCH"/>
</dbReference>
<feature type="region of interest" description="Disordered" evidence="8">
    <location>
        <begin position="325"/>
        <end position="352"/>
    </location>
</feature>